<organism evidence="1 2">
    <name type="scientific">Streptomyces phaeofaciens</name>
    <dbReference type="NCBI Taxonomy" id="68254"/>
    <lineage>
        <taxon>Bacteria</taxon>
        <taxon>Bacillati</taxon>
        <taxon>Actinomycetota</taxon>
        <taxon>Actinomycetes</taxon>
        <taxon>Kitasatosporales</taxon>
        <taxon>Streptomycetaceae</taxon>
        <taxon>Streptomyces</taxon>
    </lineage>
</organism>
<reference evidence="1" key="1">
    <citation type="journal article" date="2014" name="Int. J. Syst. Evol. Microbiol.">
        <title>Complete genome sequence of Corynebacterium casei LMG S-19264T (=DSM 44701T), isolated from a smear-ripened cheese.</title>
        <authorList>
            <consortium name="US DOE Joint Genome Institute (JGI-PGF)"/>
            <person name="Walter F."/>
            <person name="Albersmeier A."/>
            <person name="Kalinowski J."/>
            <person name="Ruckert C."/>
        </authorList>
    </citation>
    <scope>NUCLEOTIDE SEQUENCE</scope>
    <source>
        <strain evidence="1">JCM 4125</strain>
    </source>
</reference>
<dbReference type="EMBL" id="BMSA01000054">
    <property type="protein sequence ID" value="GGT97526.1"/>
    <property type="molecule type" value="Genomic_DNA"/>
</dbReference>
<dbReference type="AlphaFoldDB" id="A0A918HQN6"/>
<keyword evidence="2" id="KW-1185">Reference proteome</keyword>
<comment type="caution">
    <text evidence="1">The sequence shown here is derived from an EMBL/GenBank/DDBJ whole genome shotgun (WGS) entry which is preliminary data.</text>
</comment>
<sequence length="165" mass="17643">METVALPCDPNEIATHLRGQLHGLPDTPTLVVLARANNGLGTDGLTAVRDALMDVGYPGAGVRGFRNVVVGQVVDDDGELENCERIALGLEQAGYEAGGVHAEALRGPEGLYTGFLGCVGVRRGADRACRYIDSALMDWTMRSLAWSPAWVAVQHQRRMSLADGR</sequence>
<name>A0A918HQN6_9ACTN</name>
<gene>
    <name evidence="1" type="ORF">GCM10010226_88660</name>
</gene>
<dbReference type="Proteomes" id="UP000646776">
    <property type="component" value="Unassembled WGS sequence"/>
</dbReference>
<proteinExistence type="predicted"/>
<protein>
    <submittedName>
        <fullName evidence="1">Uncharacterized protein</fullName>
    </submittedName>
</protein>
<evidence type="ECO:0000313" key="1">
    <source>
        <dbReference type="EMBL" id="GGT97526.1"/>
    </source>
</evidence>
<reference evidence="1" key="2">
    <citation type="submission" date="2020-09" db="EMBL/GenBank/DDBJ databases">
        <authorList>
            <person name="Sun Q."/>
            <person name="Ohkuma M."/>
        </authorList>
    </citation>
    <scope>NUCLEOTIDE SEQUENCE</scope>
    <source>
        <strain evidence="1">JCM 4125</strain>
    </source>
</reference>
<accession>A0A918HQN6</accession>
<evidence type="ECO:0000313" key="2">
    <source>
        <dbReference type="Proteomes" id="UP000646776"/>
    </source>
</evidence>